<keyword evidence="16 25" id="KW-1133">Transmembrane helix</keyword>
<keyword evidence="6" id="KW-0964">Secreted</keyword>
<dbReference type="PROSITE" id="PS51329">
    <property type="entry name" value="C_CAP_COFACTOR_C"/>
    <property type="match status" value="1"/>
</dbReference>
<evidence type="ECO:0000256" key="13">
    <source>
        <dbReference type="ARBA" id="ARBA00022777"/>
    </source>
</evidence>
<dbReference type="Gene3D" id="1.20.58.1040">
    <property type="match status" value="1"/>
</dbReference>
<evidence type="ECO:0000256" key="16">
    <source>
        <dbReference type="ARBA" id="ARBA00022989"/>
    </source>
</evidence>
<evidence type="ECO:0000259" key="27">
    <source>
        <dbReference type="PROSITE" id="PS51329"/>
    </source>
</evidence>
<dbReference type="PROSITE" id="PS50011">
    <property type="entry name" value="PROTEIN_KINASE_DOM"/>
    <property type="match status" value="1"/>
</dbReference>
<evidence type="ECO:0000256" key="20">
    <source>
        <dbReference type="ARBA" id="ARBA00047899"/>
    </source>
</evidence>
<protein>
    <submittedName>
        <fullName evidence="28">Glycoside hydrolase, family 17</fullName>
    </submittedName>
</protein>
<dbReference type="InterPro" id="IPR017901">
    <property type="entry name" value="C-CAP_CF_C-like"/>
</dbReference>
<dbReference type="InterPro" id="IPR053950">
    <property type="entry name" value="CAP_N"/>
</dbReference>
<evidence type="ECO:0000256" key="6">
    <source>
        <dbReference type="ARBA" id="ARBA00022525"/>
    </source>
</evidence>
<dbReference type="InterPro" id="IPR013992">
    <property type="entry name" value="Adenylate_cyclase-assoc_CAP_N"/>
</dbReference>
<dbReference type="GO" id="GO:0004674">
    <property type="term" value="F:protein serine/threonine kinase activity"/>
    <property type="evidence" value="ECO:0007669"/>
    <property type="project" value="UniProtKB-KW"/>
</dbReference>
<dbReference type="Pfam" id="PF00332">
    <property type="entry name" value="Glyco_hydro_17"/>
    <property type="match status" value="1"/>
</dbReference>
<evidence type="ECO:0000256" key="12">
    <source>
        <dbReference type="ARBA" id="ARBA00022741"/>
    </source>
</evidence>
<dbReference type="Pfam" id="PF08603">
    <property type="entry name" value="CAP_C"/>
    <property type="match status" value="1"/>
</dbReference>
<evidence type="ECO:0000256" key="11">
    <source>
        <dbReference type="ARBA" id="ARBA00022729"/>
    </source>
</evidence>
<evidence type="ECO:0000256" key="7">
    <source>
        <dbReference type="ARBA" id="ARBA00022527"/>
    </source>
</evidence>
<feature type="compositionally biased region" description="Basic and acidic residues" evidence="24">
    <location>
        <begin position="421"/>
        <end position="432"/>
    </location>
</feature>
<evidence type="ECO:0000256" key="9">
    <source>
        <dbReference type="ARBA" id="ARBA00022679"/>
    </source>
</evidence>
<dbReference type="GO" id="GO:0005576">
    <property type="term" value="C:extracellular region"/>
    <property type="evidence" value="ECO:0007669"/>
    <property type="project" value="UniProtKB-SubCell"/>
</dbReference>
<dbReference type="Pfam" id="PF07983">
    <property type="entry name" value="X8"/>
    <property type="match status" value="1"/>
</dbReference>
<evidence type="ECO:0000256" key="8">
    <source>
        <dbReference type="ARBA" id="ARBA00022553"/>
    </source>
</evidence>
<dbReference type="GO" id="GO:0042973">
    <property type="term" value="F:glucan endo-1,3-beta-D-glucosidase activity"/>
    <property type="evidence" value="ECO:0007669"/>
    <property type="project" value="UniProtKB-EC"/>
</dbReference>
<dbReference type="CDD" id="cd14066">
    <property type="entry name" value="STKc_IRAK"/>
    <property type="match status" value="1"/>
</dbReference>
<sequence length="1393" mass="150066">MPVSGEPDDKNNSITHILSSKTPLFGLKLYIILSILVVVILLFSFTIFLCFRRNRNARKRKVKHSSGLIPLVSKEIVEIKALRQNLDCFPEKGKAGNVVPTKSSEGVSDDASGTSDVSADVQNIGWGRWYTLKELEMATRGFAEENVIGEGGYGVVFRGILPDGSVVAVKNLLNNKGQAEKEFSVEVEAIGKVRHKNLVGLVGYCAEGAQRMLVYEYVDNGNLEQWLHGDVGPVSPLTWDIRMKIAIGTAKGLAYLHEGLEPKVVHRDVKSSNILLDKKWNAKVSDFGLAKLLGSEASYVTTRVMGTFGYVSPEYASTGMLNEGSDVYSFGVLLMEMITGRSPIDYSRPPGEMNLVDWFKGMVASRRGEELVDPLIEVQPSPRALKRALLVCLRCIDLDANKRPKMGQIVHMLEADDFPFRSEHRPARERDTVPASAPKSSTKVAHQTKNVENAERLEAAVARLEALSAGGGVSSRDLPDIGVDVSSDPSIVAFDDLMAEYASKVSAAAEKIGGQVLDVTKILIEAFSVQKKLLMEIKQTQKPDMAGLAGFLKPLNEVIMKANAMTEGRRSDFFNHLKSAGDSLAALAWIAYTGKDCGMSMPIAHVEESWQMSEFYCNKVLVEYKNKDPNHVEWAKALKELYIPGLRDYVKSHYPLGPVWSASGKKASSAPPKAPPGAPAPPPPPPASLFSSEPSQPSSSRPKEGMSAVFSEINSGNVTAGLKKVTADMKTKNRADRSGVVSAIEKEPRSSPSSFSKAGPPKFELQMGRKWVVENQIGRKNLVIDECDSKQSVYAYGCKDSVLQIQGKVNNITIDKCTKMGVVFKDVVAACEVVNCNGVEVQCQGSAPTISVDNTSGCQLYLSKDSLGASITTAKSSEINVLVPAGDSDGDWAEHALPQQYIHTFKDGQFETTSISHSGDKVLFTWMSRKEEPKWGKLEIHGCLVGGSDSRTGAEPFIGVNYGQVADNLPPPSATAKLLQSTSIEKVRLYGADPAVIKALANTGIGIVIGTANGDIPALASDPNSAAQWVNANVLAFYPASKIILITVGNEVLTTNDPNLINQLLPAMQNIQSALTAASLGGKIKVSTVHSMAVLGQSDPPSSGSFVPSYQPALKGLLQFQKDNGSPFAINPYPFFAYESDSRPETLAFCLFQPNAGRVDSGNGIKYMNMFDAQVDAVHSALSSMGFKDVEIMVAETGWPYAGDSNEVGPSIENAKAYTGNLIAHLRSKVGTPLMPGKSVDTYLFALYDEDLKPGPGSERAFGLFKPDLSMTYDAGISKTSQTPSTPTNPVTPVTPQPKPTVAGWCVPKAGISDAELQSSLDYACGQGIDCSPIQPGGACFEPNTIASHAAYAMNLYYQSSAKNPWNCDFSQTATLTSQNPSYNNCIYPGGST</sequence>
<keyword evidence="9" id="KW-0808">Transferase</keyword>
<comment type="catalytic activity">
    <reaction evidence="1">
        <text>Hydrolysis of (1-&gt;3)-beta-D-glucosidic linkages in (1-&gt;3)-beta-D-glucans.</text>
        <dbReference type="EC" id="3.2.1.39"/>
    </reaction>
</comment>
<dbReference type="FunFam" id="1.10.510.10:FF:000035">
    <property type="entry name" value="Putative receptor-like serine/threonine-protein kinase"/>
    <property type="match status" value="1"/>
</dbReference>
<keyword evidence="11" id="KW-0732">Signal</keyword>
<feature type="binding site" evidence="22">
    <location>
        <position position="170"/>
    </location>
    <ligand>
        <name>ATP</name>
        <dbReference type="ChEBI" id="CHEBI:30616"/>
    </ligand>
</feature>
<evidence type="ECO:0000256" key="19">
    <source>
        <dbReference type="ARBA" id="ARBA00023295"/>
    </source>
</evidence>
<dbReference type="SMART" id="SM00220">
    <property type="entry name" value="S_TKc"/>
    <property type="match status" value="1"/>
</dbReference>
<evidence type="ECO:0000256" key="23">
    <source>
        <dbReference type="RuleBase" id="RU004335"/>
    </source>
</evidence>
<keyword evidence="19" id="KW-0326">Glycosidase</keyword>
<evidence type="ECO:0000256" key="10">
    <source>
        <dbReference type="ARBA" id="ARBA00022692"/>
    </source>
</evidence>
<feature type="domain" description="Protein kinase" evidence="26">
    <location>
        <begin position="142"/>
        <end position="406"/>
    </location>
</feature>
<dbReference type="GO" id="GO:0007010">
    <property type="term" value="P:cytoskeleton organization"/>
    <property type="evidence" value="ECO:0007669"/>
    <property type="project" value="InterPro"/>
</dbReference>
<feature type="compositionally biased region" description="Low complexity" evidence="24">
    <location>
        <begin position="662"/>
        <end position="671"/>
    </location>
</feature>
<dbReference type="STRING" id="93759.A0A1R3HZJ7"/>
<dbReference type="PROSITE" id="PS00107">
    <property type="entry name" value="PROTEIN_KINASE_ATP"/>
    <property type="match status" value="1"/>
</dbReference>
<dbReference type="GO" id="GO:0016020">
    <property type="term" value="C:membrane"/>
    <property type="evidence" value="ECO:0007669"/>
    <property type="project" value="UniProtKB-SubCell"/>
</dbReference>
<dbReference type="PROSITE" id="PS00108">
    <property type="entry name" value="PROTEIN_KINASE_ST"/>
    <property type="match status" value="1"/>
</dbReference>
<comment type="caution">
    <text evidence="28">The sequence shown here is derived from an EMBL/GenBank/DDBJ whole genome shotgun (WGS) entry which is preliminary data.</text>
</comment>
<evidence type="ECO:0000256" key="21">
    <source>
        <dbReference type="ARBA" id="ARBA00048679"/>
    </source>
</evidence>
<dbReference type="SMART" id="SM00768">
    <property type="entry name" value="X8"/>
    <property type="match status" value="1"/>
</dbReference>
<accession>A0A1R3HZJ7</accession>
<dbReference type="GO" id="GO:0003779">
    <property type="term" value="F:actin binding"/>
    <property type="evidence" value="ECO:0007669"/>
    <property type="project" value="InterPro"/>
</dbReference>
<dbReference type="FunFam" id="3.30.200.20:FF:000173">
    <property type="entry name" value="Probable serine/threonine-protein kinase At1g01540"/>
    <property type="match status" value="1"/>
</dbReference>
<comment type="similarity">
    <text evidence="5 23">Belongs to the glycosyl hydrolase 17 family.</text>
</comment>
<comment type="subcellular location">
    <subcellularLocation>
        <location evidence="2">Membrane</location>
        <topology evidence="2">Single-pass membrane protein</topology>
    </subcellularLocation>
    <subcellularLocation>
        <location evidence="3">Secreted</location>
    </subcellularLocation>
</comment>
<dbReference type="Gene3D" id="1.10.510.10">
    <property type="entry name" value="Transferase(Phosphotransferase) domain 1"/>
    <property type="match status" value="1"/>
</dbReference>
<dbReference type="InterPro" id="IPR006599">
    <property type="entry name" value="CARP_motif"/>
</dbReference>
<comment type="catalytic activity">
    <reaction evidence="20">
        <text>L-threonyl-[protein] + ATP = O-phospho-L-threonyl-[protein] + ADP + H(+)</text>
        <dbReference type="Rhea" id="RHEA:46608"/>
        <dbReference type="Rhea" id="RHEA-COMP:11060"/>
        <dbReference type="Rhea" id="RHEA-COMP:11605"/>
        <dbReference type="ChEBI" id="CHEBI:15378"/>
        <dbReference type="ChEBI" id="CHEBI:30013"/>
        <dbReference type="ChEBI" id="CHEBI:30616"/>
        <dbReference type="ChEBI" id="CHEBI:61977"/>
        <dbReference type="ChEBI" id="CHEBI:456216"/>
        <dbReference type="EC" id="2.7.11.1"/>
    </reaction>
</comment>
<keyword evidence="8" id="KW-0597">Phosphoprotein</keyword>
<keyword evidence="15 22" id="KW-0067">ATP-binding</keyword>
<keyword evidence="13" id="KW-0418">Kinase</keyword>
<keyword evidence="17 25" id="KW-0472">Membrane</keyword>
<evidence type="ECO:0000256" key="25">
    <source>
        <dbReference type="SAM" id="Phobius"/>
    </source>
</evidence>
<dbReference type="SUPFAM" id="SSF69340">
    <property type="entry name" value="C-terminal domain of adenylylcyclase associated protein"/>
    <property type="match status" value="1"/>
</dbReference>
<proteinExistence type="inferred from homology"/>
<dbReference type="Gene3D" id="3.30.200.20">
    <property type="entry name" value="Phosphorylase Kinase, domain 1"/>
    <property type="match status" value="1"/>
</dbReference>
<dbReference type="Gene3D" id="2.160.20.70">
    <property type="match status" value="1"/>
</dbReference>
<dbReference type="Pfam" id="PF07714">
    <property type="entry name" value="PK_Tyr_Ser-Thr"/>
    <property type="match status" value="1"/>
</dbReference>
<dbReference type="InterPro" id="IPR001245">
    <property type="entry name" value="Ser-Thr/Tyr_kinase_cat_dom"/>
</dbReference>
<feature type="domain" description="C-CAP/cofactor C-like" evidence="27">
    <location>
        <begin position="760"/>
        <end position="897"/>
    </location>
</feature>
<dbReference type="InterPro" id="IPR052232">
    <property type="entry name" value="RLK_Ser/Thr-Kinase"/>
</dbReference>
<dbReference type="SUPFAM" id="SSF56112">
    <property type="entry name" value="Protein kinase-like (PK-like)"/>
    <property type="match status" value="1"/>
</dbReference>
<keyword evidence="10 25" id="KW-0812">Transmembrane</keyword>
<feature type="region of interest" description="Disordered" evidence="24">
    <location>
        <begin position="729"/>
        <end position="761"/>
    </location>
</feature>
<evidence type="ECO:0000256" key="2">
    <source>
        <dbReference type="ARBA" id="ARBA00004167"/>
    </source>
</evidence>
<evidence type="ECO:0000256" key="15">
    <source>
        <dbReference type="ARBA" id="ARBA00022840"/>
    </source>
</evidence>
<keyword evidence="7" id="KW-0723">Serine/threonine-protein kinase</keyword>
<dbReference type="InterPro" id="IPR036223">
    <property type="entry name" value="CAP_C_sf"/>
</dbReference>
<dbReference type="InterPro" id="IPR017853">
    <property type="entry name" value="GH"/>
</dbReference>
<evidence type="ECO:0000256" key="3">
    <source>
        <dbReference type="ARBA" id="ARBA00004613"/>
    </source>
</evidence>
<evidence type="ECO:0000256" key="22">
    <source>
        <dbReference type="PROSITE-ProRule" id="PRU10141"/>
    </source>
</evidence>
<dbReference type="InterPro" id="IPR017441">
    <property type="entry name" value="Protein_kinase_ATP_BS"/>
</dbReference>
<reference evidence="29" key="1">
    <citation type="submission" date="2013-09" db="EMBL/GenBank/DDBJ databases">
        <title>Corchorus olitorius genome sequencing.</title>
        <authorList>
            <person name="Alam M."/>
            <person name="Haque M.S."/>
            <person name="Islam M.S."/>
            <person name="Emdad E.M."/>
            <person name="Islam M.M."/>
            <person name="Ahmed B."/>
            <person name="Halim A."/>
            <person name="Hossen Q.M.M."/>
            <person name="Hossain M.Z."/>
            <person name="Ahmed R."/>
            <person name="Khan M.M."/>
            <person name="Islam R."/>
            <person name="Rashid M.M."/>
            <person name="Khan S.A."/>
            <person name="Rahman M.S."/>
            <person name="Alam M."/>
            <person name="Yahiya A.S."/>
            <person name="Khan M.S."/>
            <person name="Azam M.S."/>
            <person name="Haque T."/>
            <person name="Lashkar M.Z.H."/>
            <person name="Akhand A.I."/>
            <person name="Morshed G."/>
            <person name="Roy S."/>
            <person name="Uddin K.S."/>
            <person name="Rabeya T."/>
            <person name="Hossain A.S."/>
            <person name="Chowdhury A."/>
            <person name="Snigdha A.R."/>
            <person name="Mortoza M.S."/>
            <person name="Matin S.A."/>
            <person name="Hoque S.M.E."/>
            <person name="Islam M.K."/>
            <person name="Roy D.K."/>
            <person name="Haider R."/>
            <person name="Moosa M.M."/>
            <person name="Elias S.M."/>
            <person name="Hasan A.M."/>
            <person name="Jahan S."/>
            <person name="Shafiuddin M."/>
            <person name="Mahmood N."/>
            <person name="Shommy N.S."/>
        </authorList>
    </citation>
    <scope>NUCLEOTIDE SEQUENCE [LARGE SCALE GENOMIC DNA]</scope>
    <source>
        <strain evidence="29">cv. O-4</strain>
    </source>
</reference>
<gene>
    <name evidence="28" type="ORF">COLO4_25923</name>
</gene>
<evidence type="ECO:0000256" key="24">
    <source>
        <dbReference type="SAM" id="MobiDB-lite"/>
    </source>
</evidence>
<keyword evidence="18" id="KW-1015">Disulfide bond</keyword>
<evidence type="ECO:0000259" key="26">
    <source>
        <dbReference type="PROSITE" id="PS50011"/>
    </source>
</evidence>
<dbReference type="SUPFAM" id="SSF51445">
    <property type="entry name" value="(Trans)glycosidases"/>
    <property type="match status" value="1"/>
</dbReference>
<name>A0A1R3HZJ7_9ROSI</name>
<evidence type="ECO:0000313" key="28">
    <source>
        <dbReference type="EMBL" id="OMO75719.1"/>
    </source>
</evidence>
<feature type="region of interest" description="Disordered" evidence="24">
    <location>
        <begin position="662"/>
        <end position="705"/>
    </location>
</feature>
<evidence type="ECO:0000256" key="18">
    <source>
        <dbReference type="ARBA" id="ARBA00023157"/>
    </source>
</evidence>
<dbReference type="Proteomes" id="UP000187203">
    <property type="component" value="Unassembled WGS sequence"/>
</dbReference>
<dbReference type="InterPro" id="IPR012946">
    <property type="entry name" value="X8"/>
</dbReference>
<dbReference type="SMART" id="SM00673">
    <property type="entry name" value="CARP"/>
    <property type="match status" value="2"/>
</dbReference>
<dbReference type="InterPro" id="IPR000719">
    <property type="entry name" value="Prot_kinase_dom"/>
</dbReference>
<dbReference type="PANTHER" id="PTHR47984">
    <property type="entry name" value="OS01G0323000 PROTEIN"/>
    <property type="match status" value="1"/>
</dbReference>
<evidence type="ECO:0000256" key="4">
    <source>
        <dbReference type="ARBA" id="ARBA00007659"/>
    </source>
</evidence>
<keyword evidence="14 28" id="KW-0378">Hydrolase</keyword>
<dbReference type="Gene3D" id="3.20.20.80">
    <property type="entry name" value="Glycosidases"/>
    <property type="match status" value="1"/>
</dbReference>
<feature type="compositionally biased region" description="Pro residues" evidence="24">
    <location>
        <begin position="672"/>
        <end position="687"/>
    </location>
</feature>
<evidence type="ECO:0000256" key="1">
    <source>
        <dbReference type="ARBA" id="ARBA00000382"/>
    </source>
</evidence>
<feature type="compositionally biased region" description="Low complexity" evidence="24">
    <location>
        <begin position="688"/>
        <end position="700"/>
    </location>
</feature>
<dbReference type="FunFam" id="1.25.40.330:FF:000001">
    <property type="entry name" value="Adenylyl cyclase-associated protein"/>
    <property type="match status" value="1"/>
</dbReference>
<dbReference type="Pfam" id="PF21938">
    <property type="entry name" value="CAP_N"/>
    <property type="match status" value="1"/>
</dbReference>
<dbReference type="InterPro" id="IPR016098">
    <property type="entry name" value="CAP/MinC_C"/>
</dbReference>
<dbReference type="InterPro" id="IPR036222">
    <property type="entry name" value="CAP_N_sf"/>
</dbReference>
<dbReference type="PANTHER" id="PTHR47984:SF31">
    <property type="entry name" value="OS03G0227900 PROTEIN"/>
    <property type="match status" value="1"/>
</dbReference>
<dbReference type="FunFam" id="3.20.20.80:FF:000005">
    <property type="entry name" value="Glucan endo-1,3-beta-glucosidase 14"/>
    <property type="match status" value="1"/>
</dbReference>
<keyword evidence="12 22" id="KW-0547">Nucleotide-binding</keyword>
<dbReference type="FunFam" id="1.20.58.1040:FF:000003">
    <property type="entry name" value="glucan endo-1,3-beta-glucosidase 7"/>
    <property type="match status" value="1"/>
</dbReference>
<dbReference type="Gene3D" id="1.25.40.330">
    <property type="entry name" value="Adenylate cyclase-associated CAP, N-terminal domain"/>
    <property type="match status" value="1"/>
</dbReference>
<evidence type="ECO:0000256" key="14">
    <source>
        <dbReference type="ARBA" id="ARBA00022801"/>
    </source>
</evidence>
<dbReference type="InterPro" id="IPR000490">
    <property type="entry name" value="Glyco_hydro_17"/>
</dbReference>
<dbReference type="Pfam" id="PF01213">
    <property type="entry name" value="CAP_N-CM"/>
    <property type="match status" value="1"/>
</dbReference>
<dbReference type="SUPFAM" id="SSF101278">
    <property type="entry name" value="N-terminal domain of adenylylcyclase associated protein, CAP"/>
    <property type="match status" value="1"/>
</dbReference>
<comment type="catalytic activity">
    <reaction evidence="21">
        <text>L-seryl-[protein] + ATP = O-phospho-L-seryl-[protein] + ADP + H(+)</text>
        <dbReference type="Rhea" id="RHEA:17989"/>
        <dbReference type="Rhea" id="RHEA-COMP:9863"/>
        <dbReference type="Rhea" id="RHEA-COMP:11604"/>
        <dbReference type="ChEBI" id="CHEBI:15378"/>
        <dbReference type="ChEBI" id="CHEBI:29999"/>
        <dbReference type="ChEBI" id="CHEBI:30616"/>
        <dbReference type="ChEBI" id="CHEBI:83421"/>
        <dbReference type="ChEBI" id="CHEBI:456216"/>
        <dbReference type="EC" id="2.7.11.1"/>
    </reaction>
</comment>
<dbReference type="InterPro" id="IPR011009">
    <property type="entry name" value="Kinase-like_dom_sf"/>
</dbReference>
<dbReference type="GO" id="GO:0005975">
    <property type="term" value="P:carbohydrate metabolic process"/>
    <property type="evidence" value="ECO:0007669"/>
    <property type="project" value="InterPro"/>
</dbReference>
<feature type="region of interest" description="Disordered" evidence="24">
    <location>
        <begin position="421"/>
        <end position="447"/>
    </location>
</feature>
<comment type="similarity">
    <text evidence="4">Belongs to the CAP family.</text>
</comment>
<dbReference type="GO" id="GO:0005524">
    <property type="term" value="F:ATP binding"/>
    <property type="evidence" value="ECO:0007669"/>
    <property type="project" value="UniProtKB-UniRule"/>
</dbReference>
<dbReference type="OrthoDB" id="1601at2759"/>
<feature type="transmembrane region" description="Helical" evidence="25">
    <location>
        <begin position="29"/>
        <end position="51"/>
    </location>
</feature>
<organism evidence="28 29">
    <name type="scientific">Corchorus olitorius</name>
    <dbReference type="NCBI Taxonomy" id="93759"/>
    <lineage>
        <taxon>Eukaryota</taxon>
        <taxon>Viridiplantae</taxon>
        <taxon>Streptophyta</taxon>
        <taxon>Embryophyta</taxon>
        <taxon>Tracheophyta</taxon>
        <taxon>Spermatophyta</taxon>
        <taxon>Magnoliopsida</taxon>
        <taxon>eudicotyledons</taxon>
        <taxon>Gunneridae</taxon>
        <taxon>Pentapetalae</taxon>
        <taxon>rosids</taxon>
        <taxon>malvids</taxon>
        <taxon>Malvales</taxon>
        <taxon>Malvaceae</taxon>
        <taxon>Grewioideae</taxon>
        <taxon>Apeibeae</taxon>
        <taxon>Corchorus</taxon>
    </lineage>
</organism>
<dbReference type="InterPro" id="IPR013912">
    <property type="entry name" value="Adenylate_cyclase-assoc_CAP_C"/>
</dbReference>
<dbReference type="FunFam" id="2.160.20.70:FF:000006">
    <property type="entry name" value="Adenylyl cyclase-associated protein"/>
    <property type="match status" value="1"/>
</dbReference>
<evidence type="ECO:0000313" key="29">
    <source>
        <dbReference type="Proteomes" id="UP000187203"/>
    </source>
</evidence>
<dbReference type="EMBL" id="AWUE01019186">
    <property type="protein sequence ID" value="OMO75719.1"/>
    <property type="molecule type" value="Genomic_DNA"/>
</dbReference>
<feature type="compositionally biased region" description="Polar residues" evidence="24">
    <location>
        <begin position="438"/>
        <end position="447"/>
    </location>
</feature>
<keyword evidence="29" id="KW-1185">Reference proteome</keyword>
<dbReference type="InterPro" id="IPR008271">
    <property type="entry name" value="Ser/Thr_kinase_AS"/>
</dbReference>
<evidence type="ECO:0000256" key="17">
    <source>
        <dbReference type="ARBA" id="ARBA00023136"/>
    </source>
</evidence>
<evidence type="ECO:0000256" key="5">
    <source>
        <dbReference type="ARBA" id="ARBA00008773"/>
    </source>
</evidence>